<dbReference type="SMART" id="SM00409">
    <property type="entry name" value="IG"/>
    <property type="match status" value="2"/>
</dbReference>
<keyword evidence="2" id="KW-1185">Reference proteome</keyword>
<dbReference type="Proteomes" id="UP000192223">
    <property type="component" value="Unplaced"/>
</dbReference>
<dbReference type="RefSeq" id="XP_018335974.1">
    <property type="nucleotide sequence ID" value="XM_018480472.1"/>
</dbReference>
<dbReference type="PANTHER" id="PTHR45889:SF8">
    <property type="entry name" value="IG-LIKE DOMAIN-CONTAINING PROTEIN"/>
    <property type="match status" value="1"/>
</dbReference>
<dbReference type="InParanoid" id="A0A1W4XJ18"/>
<dbReference type="InterPro" id="IPR036179">
    <property type="entry name" value="Ig-like_dom_sf"/>
</dbReference>
<dbReference type="SUPFAM" id="SSF48726">
    <property type="entry name" value="Immunoglobulin"/>
    <property type="match status" value="2"/>
</dbReference>
<evidence type="ECO:0000313" key="2">
    <source>
        <dbReference type="Proteomes" id="UP000192223"/>
    </source>
</evidence>
<dbReference type="InterPro" id="IPR003599">
    <property type="entry name" value="Ig_sub"/>
</dbReference>
<dbReference type="OrthoDB" id="6159398at2759"/>
<dbReference type="GeneID" id="108744609"/>
<evidence type="ECO:0000313" key="3">
    <source>
        <dbReference type="RefSeq" id="XP_018335974.1"/>
    </source>
</evidence>
<dbReference type="SMART" id="SM00408">
    <property type="entry name" value="IGc2"/>
    <property type="match status" value="2"/>
</dbReference>
<dbReference type="AlphaFoldDB" id="A0A1W4XJ18"/>
<organism evidence="2 3">
    <name type="scientific">Agrilus planipennis</name>
    <name type="common">Emerald ash borer</name>
    <name type="synonym">Agrilus marcopoli</name>
    <dbReference type="NCBI Taxonomy" id="224129"/>
    <lineage>
        <taxon>Eukaryota</taxon>
        <taxon>Metazoa</taxon>
        <taxon>Ecdysozoa</taxon>
        <taxon>Arthropoda</taxon>
        <taxon>Hexapoda</taxon>
        <taxon>Insecta</taxon>
        <taxon>Pterygota</taxon>
        <taxon>Neoptera</taxon>
        <taxon>Endopterygota</taxon>
        <taxon>Coleoptera</taxon>
        <taxon>Polyphaga</taxon>
        <taxon>Elateriformia</taxon>
        <taxon>Buprestoidea</taxon>
        <taxon>Buprestidae</taxon>
        <taxon>Agrilinae</taxon>
        <taxon>Agrilus</taxon>
    </lineage>
</organism>
<dbReference type="PANTHER" id="PTHR45889">
    <property type="entry name" value="IG-LIKE DOMAIN-CONTAINING PROTEIN"/>
    <property type="match status" value="1"/>
</dbReference>
<feature type="domain" description="Ig-like" evidence="1">
    <location>
        <begin position="15"/>
        <end position="102"/>
    </location>
</feature>
<proteinExistence type="predicted"/>
<sequence length="252" mass="28154">SWEAMQIKVNPADLPRFLTSSQVYRVKEKDTVVLPCEISNPGPYVLAWKRGIAVLSAGSVKVYPDTRMQLVNGYNLQIEEVGPQDAGDYVCQIGTLEPREITHTLEVLVPPRIHFVTSNGRVEVKKGTTVRLECKASGNPVPKIIWSRRNNLLPGGEQTLVSPTLNLDRVDRHQAGIYECTASNGVGEDVTEQIVLHVLLERYDMPTLGPIIRDHYAEVALLKCRGLPTDDCSFKFNESRRRRDATVRALPP</sequence>
<accession>A0A1W4XJ18</accession>
<dbReference type="PROSITE" id="PS50835">
    <property type="entry name" value="IG_LIKE"/>
    <property type="match status" value="2"/>
</dbReference>
<dbReference type="FunFam" id="2.60.40.10:FF:001268">
    <property type="entry name" value="Blast:Protein CEPU-1"/>
    <property type="match status" value="1"/>
</dbReference>
<dbReference type="InterPro" id="IPR013783">
    <property type="entry name" value="Ig-like_fold"/>
</dbReference>
<protein>
    <submittedName>
        <fullName evidence="3">Peroxidasin homolog</fullName>
    </submittedName>
</protein>
<dbReference type="KEGG" id="apln:108744609"/>
<dbReference type="CDD" id="cd00096">
    <property type="entry name" value="Ig"/>
    <property type="match status" value="1"/>
</dbReference>
<reference evidence="3" key="1">
    <citation type="submission" date="2025-08" db="UniProtKB">
        <authorList>
            <consortium name="RefSeq"/>
        </authorList>
    </citation>
    <scope>IDENTIFICATION</scope>
    <source>
        <tissue evidence="3">Entire body</tissue>
    </source>
</reference>
<evidence type="ECO:0000259" key="1">
    <source>
        <dbReference type="PROSITE" id="PS50835"/>
    </source>
</evidence>
<dbReference type="FunFam" id="2.60.40.10:FF:001233">
    <property type="entry name" value="Uncharacterized protein, isoform B"/>
    <property type="match status" value="1"/>
</dbReference>
<dbReference type="InterPro" id="IPR007110">
    <property type="entry name" value="Ig-like_dom"/>
</dbReference>
<dbReference type="Pfam" id="PF13927">
    <property type="entry name" value="Ig_3"/>
    <property type="match status" value="2"/>
</dbReference>
<dbReference type="InterPro" id="IPR003598">
    <property type="entry name" value="Ig_sub2"/>
</dbReference>
<dbReference type="Gene3D" id="2.60.40.10">
    <property type="entry name" value="Immunoglobulins"/>
    <property type="match status" value="2"/>
</dbReference>
<dbReference type="STRING" id="224129.A0A1W4XJ18"/>
<name>A0A1W4XJ18_AGRPL</name>
<gene>
    <name evidence="3" type="primary">LOC108744609</name>
</gene>
<feature type="non-terminal residue" evidence="3">
    <location>
        <position position="1"/>
    </location>
</feature>
<feature type="domain" description="Ig-like" evidence="1">
    <location>
        <begin position="111"/>
        <end position="191"/>
    </location>
</feature>